<keyword evidence="2" id="KW-1185">Reference proteome</keyword>
<dbReference type="Proteomes" id="UP001358193">
    <property type="component" value="Segment"/>
</dbReference>
<protein>
    <recommendedName>
        <fullName evidence="3">YopX protein domain-containing protein</fullName>
    </recommendedName>
</protein>
<evidence type="ECO:0000313" key="1">
    <source>
        <dbReference type="EMBL" id="WQJ53416.1"/>
    </source>
</evidence>
<evidence type="ECO:0008006" key="3">
    <source>
        <dbReference type="Google" id="ProtNLM"/>
    </source>
</evidence>
<proteinExistence type="predicted"/>
<dbReference type="EMBL" id="OR769223">
    <property type="protein sequence ID" value="WQJ53416.1"/>
    <property type="molecule type" value="Genomic_DNA"/>
</dbReference>
<name>A0ABZ0Z2W8_9CAUD</name>
<reference evidence="1 2" key="1">
    <citation type="submission" date="2023-11" db="EMBL/GenBank/DDBJ databases">
        <authorList>
            <person name="Cook R."/>
            <person name="Crisci M."/>
            <person name="Pye H."/>
            <person name="Adriaenssens E."/>
            <person name="Santini J."/>
        </authorList>
    </citation>
    <scope>NUCLEOTIDE SEQUENCE [LARGE SCALE GENOMIC DNA]</scope>
    <source>
        <strain evidence="1">Lak_Megaphage_Sonny</strain>
    </source>
</reference>
<organism evidence="1 2">
    <name type="scientific">phage Lak_Megaphage_Sonny</name>
    <dbReference type="NCBI Taxonomy" id="3109229"/>
    <lineage>
        <taxon>Viruses</taxon>
        <taxon>Duplodnaviria</taxon>
        <taxon>Heunggongvirae</taxon>
        <taxon>Uroviricota</taxon>
        <taxon>Caudoviricetes</taxon>
        <taxon>Caudoviricetes code 15 clade</taxon>
    </lineage>
</organism>
<accession>A0ABZ0Z2W8</accession>
<evidence type="ECO:0000313" key="2">
    <source>
        <dbReference type="Proteomes" id="UP001358193"/>
    </source>
</evidence>
<sequence>MKPEELMLGDIVMYKHQHYPTKLTEIHSHSMPFEDMNVKGWIKYGDFDDIEPIQLTPEILKKNGWKDDNNISDCLGIKIFAHEKKLCGVEFIDEACYSFNVYERWEDHDYDGAPIDWGYRYVTFIFNLHYIHELQHALRLCKFDELANDLKI</sequence>